<comment type="caution">
    <text evidence="2">The sequence shown here is derived from an EMBL/GenBank/DDBJ whole genome shotgun (WGS) entry which is preliminary data.</text>
</comment>
<evidence type="ECO:0000313" key="2">
    <source>
        <dbReference type="EMBL" id="OCL32001.1"/>
    </source>
</evidence>
<dbReference type="AlphaFoldDB" id="A0A1C0AIQ2"/>
<dbReference type="SUPFAM" id="SSF54593">
    <property type="entry name" value="Glyoxalase/Bleomycin resistance protein/Dihydroxybiphenyl dioxygenase"/>
    <property type="match status" value="1"/>
</dbReference>
<dbReference type="CDD" id="cd07247">
    <property type="entry name" value="SgaA_N_like"/>
    <property type="match status" value="1"/>
</dbReference>
<dbReference type="PANTHER" id="PTHR33993:SF2">
    <property type="entry name" value="VOC DOMAIN-CONTAINING PROTEIN"/>
    <property type="match status" value="1"/>
</dbReference>
<protein>
    <submittedName>
        <fullName evidence="2">Glyoxalase</fullName>
    </submittedName>
</protein>
<gene>
    <name evidence="2" type="ORF">BCR15_08105</name>
</gene>
<organism evidence="2 3">
    <name type="scientific">Tessaracoccus lapidicaptus</name>
    <dbReference type="NCBI Taxonomy" id="1427523"/>
    <lineage>
        <taxon>Bacteria</taxon>
        <taxon>Bacillati</taxon>
        <taxon>Actinomycetota</taxon>
        <taxon>Actinomycetes</taxon>
        <taxon>Propionibacteriales</taxon>
        <taxon>Propionibacteriaceae</taxon>
        <taxon>Tessaracoccus</taxon>
    </lineage>
</organism>
<accession>A0A1C0AIQ2</accession>
<dbReference type="Gene3D" id="3.10.180.10">
    <property type="entry name" value="2,3-Dihydroxybiphenyl 1,2-Dioxygenase, domain 1"/>
    <property type="match status" value="1"/>
</dbReference>
<dbReference type="RefSeq" id="WP_068752349.1">
    <property type="nucleotide sequence ID" value="NZ_JBDXXE010000093.1"/>
</dbReference>
<dbReference type="EMBL" id="MBQD01000024">
    <property type="protein sequence ID" value="OCL32001.1"/>
    <property type="molecule type" value="Genomic_DNA"/>
</dbReference>
<dbReference type="InterPro" id="IPR029068">
    <property type="entry name" value="Glyas_Bleomycin-R_OHBP_Dase"/>
</dbReference>
<reference evidence="3" key="1">
    <citation type="submission" date="2016-07" db="EMBL/GenBank/DDBJ databases">
        <authorList>
            <person name="Florea S."/>
            <person name="Webb J.S."/>
            <person name="Jaromczyk J."/>
            <person name="Schardl C.L."/>
        </authorList>
    </citation>
    <scope>NUCLEOTIDE SEQUENCE [LARGE SCALE GENOMIC DNA]</scope>
    <source>
        <strain evidence="3">IPBSL-7</strain>
    </source>
</reference>
<dbReference type="PROSITE" id="PS51819">
    <property type="entry name" value="VOC"/>
    <property type="match status" value="1"/>
</dbReference>
<dbReference type="Proteomes" id="UP000093501">
    <property type="component" value="Unassembled WGS sequence"/>
</dbReference>
<dbReference type="InterPro" id="IPR052164">
    <property type="entry name" value="Anthracycline_SecMetBiosynth"/>
</dbReference>
<keyword evidence="3" id="KW-1185">Reference proteome</keyword>
<dbReference type="InterPro" id="IPR004360">
    <property type="entry name" value="Glyas_Fos-R_dOase_dom"/>
</dbReference>
<sequence length="132" mass="13973">MGSVVHFEIHAEDVPRAVAFYVAAFGWQTEDWSSFTGSPYIGLTTHEEGQPGISGAVTQREGANPPAGSTVQGAVLTVEVDDFDAAARRIEEAGGTVAMPKFPLTGMAWQGYFVDTEGNVFGIHQPDETAGV</sequence>
<dbReference type="Pfam" id="PF00903">
    <property type="entry name" value="Glyoxalase"/>
    <property type="match status" value="1"/>
</dbReference>
<name>A0A1C0AIQ2_9ACTN</name>
<feature type="domain" description="VOC" evidence="1">
    <location>
        <begin position="3"/>
        <end position="126"/>
    </location>
</feature>
<proteinExistence type="predicted"/>
<evidence type="ECO:0000313" key="3">
    <source>
        <dbReference type="Proteomes" id="UP000093501"/>
    </source>
</evidence>
<evidence type="ECO:0000259" key="1">
    <source>
        <dbReference type="PROSITE" id="PS51819"/>
    </source>
</evidence>
<dbReference type="PANTHER" id="PTHR33993">
    <property type="entry name" value="GLYOXALASE-RELATED"/>
    <property type="match status" value="1"/>
</dbReference>
<dbReference type="InterPro" id="IPR037523">
    <property type="entry name" value="VOC_core"/>
</dbReference>